<dbReference type="InterPro" id="IPR017770">
    <property type="entry name" value="RNA3'_term_phos_cyc_type_1"/>
</dbReference>
<dbReference type="GO" id="GO:0005737">
    <property type="term" value="C:cytoplasm"/>
    <property type="evidence" value="ECO:0007669"/>
    <property type="project" value="UniProtKB-SubCell"/>
</dbReference>
<dbReference type="InterPro" id="IPR000228">
    <property type="entry name" value="RNA3'_term_phos_cyc"/>
</dbReference>
<dbReference type="EMBL" id="CP034145">
    <property type="protein sequence ID" value="AZH25370.1"/>
    <property type="molecule type" value="Genomic_DNA"/>
</dbReference>
<dbReference type="RefSeq" id="WP_121918908.1">
    <property type="nucleotide sequence ID" value="NZ_CP034145.1"/>
</dbReference>
<dbReference type="Proteomes" id="UP000277326">
    <property type="component" value="Unassembled WGS sequence"/>
</dbReference>
<keyword evidence="5" id="KW-0963">Cytoplasm</keyword>
<feature type="domain" description="RNA 3'-terminal phosphate cyclase" evidence="7">
    <location>
        <begin position="9"/>
        <end position="318"/>
    </location>
</feature>
<dbReference type="Proteomes" id="UP000282007">
    <property type="component" value="Chromosome"/>
</dbReference>
<comment type="catalytic activity">
    <reaction evidence="5">
        <text>a 3'-end 3'-phospho-ribonucleotide-RNA + ATP = a 3'-end 2',3'-cyclophospho-ribonucleotide-RNA + AMP + diphosphate</text>
        <dbReference type="Rhea" id="RHEA:23976"/>
        <dbReference type="Rhea" id="RHEA-COMP:10463"/>
        <dbReference type="Rhea" id="RHEA-COMP:10464"/>
        <dbReference type="ChEBI" id="CHEBI:30616"/>
        <dbReference type="ChEBI" id="CHEBI:33019"/>
        <dbReference type="ChEBI" id="CHEBI:83062"/>
        <dbReference type="ChEBI" id="CHEBI:83064"/>
        <dbReference type="ChEBI" id="CHEBI:456215"/>
        <dbReference type="EC" id="6.5.1.4"/>
    </reaction>
</comment>
<evidence type="ECO:0000259" key="8">
    <source>
        <dbReference type="Pfam" id="PF05189"/>
    </source>
</evidence>
<dbReference type="NCBIfam" id="TIGR03399">
    <property type="entry name" value="RNA_3prim_cycl"/>
    <property type="match status" value="1"/>
</dbReference>
<accession>A0A3G8QSP8</accession>
<dbReference type="InterPro" id="IPR036553">
    <property type="entry name" value="RPTC_insert"/>
</dbReference>
<dbReference type="EC" id="6.5.1.4" evidence="5 6"/>
<keyword evidence="3 5" id="KW-0436">Ligase</keyword>
<reference evidence="10 11" key="1">
    <citation type="journal article" date="2015" name="Stand. Genomic Sci.">
        <title>Genomic Encyclopedia of Bacterial and Archaeal Type Strains, Phase III: the genomes of soil and plant-associated and newly described type strains.</title>
        <authorList>
            <person name="Whitman W.B."/>
            <person name="Woyke T."/>
            <person name="Klenk H.P."/>
            <person name="Zhou Y."/>
            <person name="Lilburn T.G."/>
            <person name="Beck B.J."/>
            <person name="De Vos P."/>
            <person name="Vandamme P."/>
            <person name="Eisen J.A."/>
            <person name="Garrity G."/>
            <person name="Hugenholtz P."/>
            <person name="Kyrpides N.C."/>
        </authorList>
    </citation>
    <scope>NUCLEOTIDE SEQUENCE [LARGE SCALE GENOMIC DNA]</scope>
    <source>
        <strain evidence="10 11">CGMCC 1.10124</strain>
    </source>
</reference>
<gene>
    <name evidence="5" type="primary">rtcA</name>
    <name evidence="10" type="ORF">ATH50_0155</name>
    <name evidence="9" type="ORF">DU502_08245</name>
</gene>
<dbReference type="InterPro" id="IPR013791">
    <property type="entry name" value="RNA3'-term_phos_cycl_insert"/>
</dbReference>
<feature type="binding site" evidence="5">
    <location>
        <position position="98"/>
    </location>
    <ligand>
        <name>ATP</name>
        <dbReference type="ChEBI" id="CHEBI:30616"/>
    </ligand>
</feature>
<dbReference type="SUPFAM" id="SSF55205">
    <property type="entry name" value="EPT/RTPC-like"/>
    <property type="match status" value="1"/>
</dbReference>
<proteinExistence type="inferred from homology"/>
<dbReference type="KEGG" id="haer:DU502_08245"/>
<evidence type="ECO:0000256" key="3">
    <source>
        <dbReference type="ARBA" id="ARBA00022598"/>
    </source>
</evidence>
<dbReference type="Gene3D" id="3.65.10.20">
    <property type="entry name" value="RNA 3'-terminal phosphate cyclase domain"/>
    <property type="match status" value="1"/>
</dbReference>
<dbReference type="PANTHER" id="PTHR11096:SF0">
    <property type="entry name" value="RNA 3'-TERMINAL PHOSPHATE CYCLASE"/>
    <property type="match status" value="1"/>
</dbReference>
<dbReference type="NCBIfam" id="NF003246">
    <property type="entry name" value="PRK04204.1-2"/>
    <property type="match status" value="1"/>
</dbReference>
<evidence type="ECO:0000313" key="9">
    <source>
        <dbReference type="EMBL" id="AZH25370.1"/>
    </source>
</evidence>
<dbReference type="SUPFAM" id="SSF52913">
    <property type="entry name" value="RNA 3'-terminal phosphate cyclase, RPTC, insert domain"/>
    <property type="match status" value="1"/>
</dbReference>
<dbReference type="InterPro" id="IPR013792">
    <property type="entry name" value="RNA3'P_cycl/enolpyr_Trfase_a/b"/>
</dbReference>
<dbReference type="HAMAP" id="MF_00200">
    <property type="entry name" value="RTC"/>
    <property type="match status" value="1"/>
</dbReference>
<dbReference type="PIRSF" id="PIRSF005378">
    <property type="entry name" value="RNA3'_term_phos_cycl_euk"/>
    <property type="match status" value="1"/>
</dbReference>
<feature type="domain" description="RNA 3'-terminal phosphate cyclase insert" evidence="8">
    <location>
        <begin position="178"/>
        <end position="269"/>
    </location>
</feature>
<dbReference type="OrthoDB" id="7994at2157"/>
<keyword evidence="5" id="KW-0067">ATP-binding</keyword>
<evidence type="ECO:0000313" key="12">
    <source>
        <dbReference type="Proteomes" id="UP000282007"/>
    </source>
</evidence>
<dbReference type="AlphaFoldDB" id="A0A3G8QSP8"/>
<dbReference type="GO" id="GO:0003963">
    <property type="term" value="F:RNA-3'-phosphate cyclase activity"/>
    <property type="evidence" value="ECO:0007669"/>
    <property type="project" value="UniProtKB-UniRule"/>
</dbReference>
<feature type="active site" description="Tele-AMP-histidine intermediate" evidence="5">
    <location>
        <position position="307"/>
    </location>
</feature>
<comment type="similarity">
    <text evidence="1 5">Belongs to the RNA 3'-terminal cyclase family. Type 1 subfamily.</text>
</comment>
<sequence length="346" mass="36781">MLELDGADGGGQLLRTALSLAVVTDTPFRIESIRNDRPNPGLAAQHLAAVQLAASYCDAEVEGAELGADTVTFVPGSERRSPLEAHVDTAGSVTLLCDTLLPVAAVDDDPVQLTATGGTDVKWAPTAAYYRRVKLPLLATQGLDADLTVDRTGFYPAGGGEVTLTVASSSLSRFDIDDRGDLERVDVYSKAAADLADREVADRQATQAAERLDEMGVPADVARVDYVEAESLGSSLLLRATYDHTVAGFSALGERGRTSEDVADEAVDAFESFRAGTAPVDEHMADQLLVLLAFAGGRIRIPRLTDHVRTNLELVGAFGSDIEATPQPDGTYRVRASRIRPFGEDH</sequence>
<dbReference type="InterPro" id="IPR037136">
    <property type="entry name" value="RNA3'_phos_cyclase_dom_sf"/>
</dbReference>
<reference evidence="10" key="3">
    <citation type="submission" date="2018-10" db="EMBL/GenBank/DDBJ databases">
        <authorList>
            <person name="Whitman W."/>
            <person name="Huntemann M."/>
            <person name="Clum A."/>
            <person name="Pillay M."/>
            <person name="Palaniappan K."/>
            <person name="Varghese N."/>
            <person name="Mikhailova N."/>
            <person name="Stamatis D."/>
            <person name="Reddy T."/>
            <person name="Daum C."/>
            <person name="Shapiro N."/>
            <person name="Ivanova N."/>
            <person name="Kyrpides N."/>
            <person name="Woyke T."/>
        </authorList>
    </citation>
    <scope>NUCLEOTIDE SEQUENCE</scope>
    <source>
        <strain evidence="10">CGMCC 1.10124</strain>
    </source>
</reference>
<dbReference type="PANTHER" id="PTHR11096">
    <property type="entry name" value="RNA 3' TERMINAL PHOSPHATE CYCLASE"/>
    <property type="match status" value="1"/>
</dbReference>
<evidence type="ECO:0000259" key="7">
    <source>
        <dbReference type="Pfam" id="PF01137"/>
    </source>
</evidence>
<reference evidence="9 12" key="2">
    <citation type="submission" date="2018-07" db="EMBL/GenBank/DDBJ databases">
        <title>Genome sequences of Haloplanus aerogenes JCM 16430T.</title>
        <authorList>
            <person name="Kim Y.B."/>
            <person name="Roh S.W."/>
        </authorList>
    </citation>
    <scope>NUCLEOTIDE SEQUENCE [LARGE SCALE GENOMIC DNA]</scope>
    <source>
        <strain evidence="9 12">JCM 16430</strain>
    </source>
</reference>
<evidence type="ECO:0000256" key="6">
    <source>
        <dbReference type="NCBIfam" id="TIGR03399"/>
    </source>
</evidence>
<dbReference type="GO" id="GO:0006396">
    <property type="term" value="P:RNA processing"/>
    <property type="evidence" value="ECO:0007669"/>
    <property type="project" value="UniProtKB-UniRule"/>
</dbReference>
<feature type="binding site" evidence="5">
    <location>
        <begin position="283"/>
        <end position="287"/>
    </location>
    <ligand>
        <name>ATP</name>
        <dbReference type="ChEBI" id="CHEBI:30616"/>
    </ligand>
</feature>
<dbReference type="GeneID" id="38471269"/>
<dbReference type="InterPro" id="IPR023797">
    <property type="entry name" value="RNA3'_phos_cyclase_dom"/>
</dbReference>
<protein>
    <recommendedName>
        <fullName evidence="2 5">RNA 3'-terminal phosphate cyclase</fullName>
        <shortName evidence="5">RNA cyclase</shortName>
        <shortName evidence="5">RNA-3'-phosphate cyclase</shortName>
        <ecNumber evidence="5 6">6.5.1.4</ecNumber>
    </recommendedName>
</protein>
<dbReference type="EMBL" id="REFS01000001">
    <property type="protein sequence ID" value="RMB25072.1"/>
    <property type="molecule type" value="Genomic_DNA"/>
</dbReference>
<evidence type="ECO:0000313" key="11">
    <source>
        <dbReference type="Proteomes" id="UP000277326"/>
    </source>
</evidence>
<dbReference type="GO" id="GO:0005524">
    <property type="term" value="F:ATP binding"/>
    <property type="evidence" value="ECO:0007669"/>
    <property type="project" value="UniProtKB-KW"/>
</dbReference>
<keyword evidence="4 5" id="KW-0547">Nucleotide-binding</keyword>
<evidence type="ECO:0000256" key="5">
    <source>
        <dbReference type="HAMAP-Rule" id="MF_00200"/>
    </source>
</evidence>
<dbReference type="Pfam" id="PF01137">
    <property type="entry name" value="RTC"/>
    <property type="match status" value="1"/>
</dbReference>
<keyword evidence="12" id="KW-1185">Reference proteome</keyword>
<evidence type="ECO:0000256" key="2">
    <source>
        <dbReference type="ARBA" id="ARBA00021428"/>
    </source>
</evidence>
<dbReference type="Gene3D" id="3.30.360.20">
    <property type="entry name" value="RNA 3'-terminal phosphate cyclase, insert domain"/>
    <property type="match status" value="1"/>
</dbReference>
<evidence type="ECO:0000313" key="10">
    <source>
        <dbReference type="EMBL" id="RMB25072.1"/>
    </source>
</evidence>
<name>A0A3G8QSP8_9EURY</name>
<evidence type="ECO:0000256" key="1">
    <source>
        <dbReference type="ARBA" id="ARBA00009206"/>
    </source>
</evidence>
<comment type="subcellular location">
    <subcellularLocation>
        <location evidence="5">Cytoplasm</location>
    </subcellularLocation>
</comment>
<organism evidence="9 12">
    <name type="scientific">Haloplanus aerogenes</name>
    <dbReference type="NCBI Taxonomy" id="660522"/>
    <lineage>
        <taxon>Archaea</taxon>
        <taxon>Methanobacteriati</taxon>
        <taxon>Methanobacteriota</taxon>
        <taxon>Stenosarchaea group</taxon>
        <taxon>Halobacteria</taxon>
        <taxon>Halobacteriales</taxon>
        <taxon>Haloferacaceae</taxon>
        <taxon>Haloplanus</taxon>
    </lineage>
</organism>
<dbReference type="Pfam" id="PF05189">
    <property type="entry name" value="RTC_insert"/>
    <property type="match status" value="1"/>
</dbReference>
<evidence type="ECO:0000256" key="4">
    <source>
        <dbReference type="ARBA" id="ARBA00022741"/>
    </source>
</evidence>
<comment type="function">
    <text evidence="5">Catalyzes the conversion of 3'-phosphate to a 2',3'-cyclic phosphodiester at the end of RNA. The mechanism of action of the enzyme occurs in 3 steps: (A) adenylation of the enzyme by ATP; (B) transfer of adenylate to an RNA-N3'P to produce RNA-N3'PP5'A; (C) and attack of the adjacent 2'-hydroxyl on the 3'-phosphorus in the diester linkage to produce the cyclic end product. The biological role of this enzyme is unknown but it is likely to function in some aspects of cellular RNA processing.</text>
</comment>